<evidence type="ECO:0000256" key="3">
    <source>
        <dbReference type="ARBA" id="ARBA00013214"/>
    </source>
</evidence>
<name>A0A090N4R7_OSTTA</name>
<dbReference type="PROSITE" id="PS51554">
    <property type="entry name" value="PFL"/>
    <property type="match status" value="1"/>
</dbReference>
<protein>
    <recommendedName>
        <fullName evidence="3">formate C-acetyltransferase</fullName>
        <ecNumber evidence="3">2.3.1.54</ecNumber>
    </recommendedName>
</protein>
<evidence type="ECO:0000313" key="13">
    <source>
        <dbReference type="EMBL" id="CEG01180.1"/>
    </source>
</evidence>
<reference evidence="13 14" key="2">
    <citation type="journal article" date="2014" name="BMC Genomics">
        <title>An improved genome of the model marine alga Ostreococcus tauri unfolds by assessing Illumina de novo assemblies.</title>
        <authorList>
            <person name="Blanc-Mathieu R."/>
            <person name="Verhelst B."/>
            <person name="Derelle E."/>
            <person name="Rombauts S."/>
            <person name="Bouget F.Y."/>
            <person name="Carre I."/>
            <person name="Chateau A."/>
            <person name="Eyre-Walker A."/>
            <person name="Grimsley N."/>
            <person name="Moreau H."/>
            <person name="Piegu B."/>
            <person name="Rivals E."/>
            <person name="Schackwitz W."/>
            <person name="Van de Peer Y."/>
            <person name="Piganeau G."/>
        </authorList>
    </citation>
    <scope>NUCLEOTIDE SEQUENCE [LARGE SCALE GENOMIC DNA]</scope>
    <source>
        <strain evidence="14">OTTH 0595 / CCAP 157/2 / RCC745</strain>
    </source>
</reference>
<dbReference type="InterPro" id="IPR001150">
    <property type="entry name" value="Gly_radical"/>
</dbReference>
<dbReference type="PROSITE" id="PS00850">
    <property type="entry name" value="GLY_RADICAL_1"/>
    <property type="match status" value="1"/>
</dbReference>
<dbReference type="AlphaFoldDB" id="A0A090N4R7"/>
<feature type="domain" description="Glycine radical" evidence="11">
    <location>
        <begin position="619"/>
        <end position="742"/>
    </location>
</feature>
<keyword evidence="6 9" id="KW-0556">Organic radical</keyword>
<dbReference type="EMBL" id="CAID01000002">
    <property type="protein sequence ID" value="CEG01180.1"/>
    <property type="molecule type" value="Genomic_DNA"/>
</dbReference>
<dbReference type="InterPro" id="IPR050244">
    <property type="entry name" value="Auton_GlycylRad_Cofactor"/>
</dbReference>
<dbReference type="PIRSF" id="PIRSF000379">
    <property type="entry name" value="For_Ac_trans_1"/>
    <property type="match status" value="1"/>
</dbReference>
<dbReference type="KEGG" id="ota:OT_ostta02g04170"/>
<evidence type="ECO:0000256" key="7">
    <source>
        <dbReference type="ARBA" id="ARBA00023315"/>
    </source>
</evidence>
<evidence type="ECO:0000256" key="1">
    <source>
        <dbReference type="ARBA" id="ARBA00004496"/>
    </source>
</evidence>
<reference evidence="14" key="1">
    <citation type="journal article" date="2006" name="Proc. Natl. Acad. Sci. U.S.A.">
        <title>Genome analysis of the smallest free-living eukaryote Ostreococcus tauri unveils many unique features.</title>
        <authorList>
            <person name="Derelle E."/>
            <person name="Ferraz C."/>
            <person name="Rombauts S."/>
            <person name="Rouze P."/>
            <person name="Worden A.Z."/>
            <person name="Robbens S."/>
            <person name="Partensky F."/>
            <person name="Degroeve S."/>
            <person name="Echeynie S."/>
            <person name="Cooke R."/>
            <person name="Saeys Y."/>
            <person name="Wuyts J."/>
            <person name="Jabbari K."/>
            <person name="Bowler C."/>
            <person name="Panaud O."/>
            <person name="Piegu B."/>
            <person name="Ball S.G."/>
            <person name="Ral J.-P."/>
            <person name="Bouget F.-Y."/>
            <person name="Piganeau G."/>
            <person name="De Baets B."/>
            <person name="Picard A."/>
            <person name="Delseny M."/>
            <person name="Demaille J."/>
            <person name="Van de Peer Y."/>
            <person name="Moreau H."/>
        </authorList>
    </citation>
    <scope>NUCLEOTIDE SEQUENCE [LARGE SCALE GENOMIC DNA]</scope>
    <source>
        <strain evidence="14">OTTH 0595 / CCAP 157/2 / RCC745</strain>
    </source>
</reference>
<evidence type="ECO:0000256" key="5">
    <source>
        <dbReference type="ARBA" id="ARBA00022679"/>
    </source>
</evidence>
<dbReference type="InterPro" id="IPR004184">
    <property type="entry name" value="PFL_dom"/>
</dbReference>
<dbReference type="RefSeq" id="XP_003075262.2">
    <property type="nucleotide sequence ID" value="XM_003075214.2"/>
</dbReference>
<evidence type="ECO:0000256" key="2">
    <source>
        <dbReference type="ARBA" id="ARBA00008375"/>
    </source>
</evidence>
<dbReference type="GO" id="GO:0005829">
    <property type="term" value="C:cytosol"/>
    <property type="evidence" value="ECO:0007669"/>
    <property type="project" value="TreeGrafter"/>
</dbReference>
<evidence type="ECO:0000256" key="8">
    <source>
        <dbReference type="ARBA" id="ARBA00049029"/>
    </source>
</evidence>
<comment type="similarity">
    <text evidence="2">Belongs to the glycyl radical enzyme (GRE) family. PFL subfamily.</text>
</comment>
<comment type="subcellular location">
    <subcellularLocation>
        <location evidence="1">Cytoplasm</location>
    </subcellularLocation>
</comment>
<feature type="domain" description="PFL" evidence="12">
    <location>
        <begin position="1"/>
        <end position="612"/>
    </location>
</feature>
<evidence type="ECO:0000256" key="6">
    <source>
        <dbReference type="ARBA" id="ARBA00022818"/>
    </source>
</evidence>
<organism evidence="13 14">
    <name type="scientific">Ostreococcus tauri</name>
    <name type="common">Marine green alga</name>
    <dbReference type="NCBI Taxonomy" id="70448"/>
    <lineage>
        <taxon>Eukaryota</taxon>
        <taxon>Viridiplantae</taxon>
        <taxon>Chlorophyta</taxon>
        <taxon>Mamiellophyceae</taxon>
        <taxon>Mamiellales</taxon>
        <taxon>Bathycoccaceae</taxon>
        <taxon>Ostreococcus</taxon>
    </lineage>
</organism>
<dbReference type="GeneID" id="9835620"/>
<gene>
    <name evidence="13" type="ORF">OT_ostta02g04170</name>
</gene>
<dbReference type="STRING" id="70448.A0A090N4R7"/>
<proteinExistence type="inferred from homology"/>
<evidence type="ECO:0000256" key="4">
    <source>
        <dbReference type="ARBA" id="ARBA00022490"/>
    </source>
</evidence>
<feature type="compositionally biased region" description="Basic and acidic residues" evidence="10">
    <location>
        <begin position="36"/>
        <end position="57"/>
    </location>
</feature>
<comment type="caution">
    <text evidence="13">The sequence shown here is derived from an EMBL/GenBank/DDBJ whole genome shotgun (WGS) entry which is preliminary data.</text>
</comment>
<evidence type="ECO:0000259" key="11">
    <source>
        <dbReference type="PROSITE" id="PS51149"/>
    </source>
</evidence>
<dbReference type="Pfam" id="PF02901">
    <property type="entry name" value="PFL-like"/>
    <property type="match status" value="1"/>
</dbReference>
<accession>A0A090N4R7</accession>
<dbReference type="InterPro" id="IPR019777">
    <property type="entry name" value="Form_AcTrfase_GR_CS"/>
</dbReference>
<dbReference type="Proteomes" id="UP000009170">
    <property type="component" value="Unassembled WGS sequence"/>
</dbReference>
<feature type="modified residue" description="Glycine radical" evidence="9">
    <location>
        <position position="717"/>
    </location>
</feature>
<dbReference type="EC" id="2.3.1.54" evidence="3"/>
<dbReference type="PANTHER" id="PTHR30191:SF0">
    <property type="entry name" value="FORMATE ACETYLTRANSFERASE 1"/>
    <property type="match status" value="1"/>
</dbReference>
<comment type="catalytic activity">
    <reaction evidence="8">
        <text>formate + acetyl-CoA = pyruvate + CoA</text>
        <dbReference type="Rhea" id="RHEA:11844"/>
        <dbReference type="ChEBI" id="CHEBI:15361"/>
        <dbReference type="ChEBI" id="CHEBI:15740"/>
        <dbReference type="ChEBI" id="CHEBI:57287"/>
        <dbReference type="ChEBI" id="CHEBI:57288"/>
        <dbReference type="EC" id="2.3.1.54"/>
    </reaction>
</comment>
<keyword evidence="4" id="KW-0963">Cytoplasm</keyword>
<sequence>MFAASPVAPARGAVDAFIIANVSPFAGDFSRELAEPTEKTSRLLSEARRAQAAERADGGPTDAVTPSNALSHGPGYLVSKGVDNVVVGLQTTTALCRTMKPLGGTRVIEKALSERGGLTMDPTVKKFFEDWVTTHNDAVFDLYTDEMRRARRAHLLLGLPDAYGRGRLIGDYRRVALFGVDTLIEGKRRDKNRIGVDSEDELKLRFEVSEQIRSLERLKAMAKMYGFDIGRAAENASEAIQWVYFAYLACVKENDGAAISLGRVDAFFDVYIERDLKSGVLDESGAQELIDNFVLKLRLVRHLRPKSYDAIFAGDPIWATCCLGGMRLNGHEPLVTKTSWRFLQTLANMSPAPEPNMTVLWSDRLPESFKKFACAISIASSSIQFISDDLLREAFQSSDVGISCCVSGMELGHTMQYFGARCNLPKLLCYAINGGRDEITGDRVAPPLFHDIPDGVLDYNDVTKRFYAYLEWLAELYVKTMNVIHFSHDRFAYESLFFALMDTECERLMAFGIAGLSVIADSLSAIKYAKVEVIRDEQTGLSVGFDIDGEFPTFGNDDDRVDEIAAEVVERFIGFLRNTPAHRGSTHTLSILTITSNVMYGEATGATPDGREKGVAFAPGANPMHNRDRSGALCSLNSVAKVPYAACRDGISNTFSIAAPSLGKTKKSQVLNLIAMLDGYFDRGAQHLNVNCVDRSVLVDAMAHPDKYPTLTIRVSGYAVNFIRLSRAHQEEVIARTFHDTL</sequence>
<dbReference type="OrthoDB" id="10256780at2759"/>
<dbReference type="SUPFAM" id="SSF51998">
    <property type="entry name" value="PFL-like glycyl radical enzymes"/>
    <property type="match status" value="1"/>
</dbReference>
<dbReference type="PROSITE" id="PS51149">
    <property type="entry name" value="GLY_RADICAL_2"/>
    <property type="match status" value="1"/>
</dbReference>
<dbReference type="Pfam" id="PF01228">
    <property type="entry name" value="Gly_radical"/>
    <property type="match status" value="1"/>
</dbReference>
<evidence type="ECO:0000313" key="14">
    <source>
        <dbReference type="Proteomes" id="UP000009170"/>
    </source>
</evidence>
<evidence type="ECO:0000256" key="10">
    <source>
        <dbReference type="SAM" id="MobiDB-lite"/>
    </source>
</evidence>
<keyword evidence="7" id="KW-0012">Acyltransferase</keyword>
<feature type="region of interest" description="Disordered" evidence="10">
    <location>
        <begin position="36"/>
        <end position="70"/>
    </location>
</feature>
<evidence type="ECO:0000259" key="12">
    <source>
        <dbReference type="PROSITE" id="PS51554"/>
    </source>
</evidence>
<dbReference type="Gene3D" id="3.20.70.20">
    <property type="match status" value="1"/>
</dbReference>
<keyword evidence="14" id="KW-1185">Reference proteome</keyword>
<dbReference type="InParanoid" id="A0A090N4R7"/>
<keyword evidence="5" id="KW-0808">Transferase</keyword>
<dbReference type="GO" id="GO:0008861">
    <property type="term" value="F:formate C-acetyltransferase activity"/>
    <property type="evidence" value="ECO:0007669"/>
    <property type="project" value="UniProtKB-EC"/>
</dbReference>
<evidence type="ECO:0000256" key="9">
    <source>
        <dbReference type="PROSITE-ProRule" id="PRU00493"/>
    </source>
</evidence>
<dbReference type="PANTHER" id="PTHR30191">
    <property type="entry name" value="FORMATE ACETYLTRANSFERASE"/>
    <property type="match status" value="1"/>
</dbReference>